<organism evidence="2 3">
    <name type="scientific">Thalassiosira oceanica</name>
    <name type="common">Marine diatom</name>
    <dbReference type="NCBI Taxonomy" id="159749"/>
    <lineage>
        <taxon>Eukaryota</taxon>
        <taxon>Sar</taxon>
        <taxon>Stramenopiles</taxon>
        <taxon>Ochrophyta</taxon>
        <taxon>Bacillariophyta</taxon>
        <taxon>Coscinodiscophyceae</taxon>
        <taxon>Thalassiosirophycidae</taxon>
        <taxon>Thalassiosirales</taxon>
        <taxon>Thalassiosiraceae</taxon>
        <taxon>Thalassiosira</taxon>
    </lineage>
</organism>
<evidence type="ECO:0000313" key="3">
    <source>
        <dbReference type="Proteomes" id="UP000266841"/>
    </source>
</evidence>
<dbReference type="Proteomes" id="UP000266841">
    <property type="component" value="Unassembled WGS sequence"/>
</dbReference>
<proteinExistence type="predicted"/>
<comment type="caution">
    <text evidence="2">The sequence shown here is derived from an EMBL/GenBank/DDBJ whole genome shotgun (WGS) entry which is preliminary data.</text>
</comment>
<keyword evidence="3" id="KW-1185">Reference proteome</keyword>
<evidence type="ECO:0000313" key="2">
    <source>
        <dbReference type="EMBL" id="EJK60988.1"/>
    </source>
</evidence>
<accession>K0S4C7</accession>
<name>K0S4C7_THAOC</name>
<dbReference type="EMBL" id="AGNL01020518">
    <property type="protein sequence ID" value="EJK60988.1"/>
    <property type="molecule type" value="Genomic_DNA"/>
</dbReference>
<dbReference type="AlphaFoldDB" id="K0S4C7"/>
<feature type="region of interest" description="Disordered" evidence="1">
    <location>
        <begin position="1"/>
        <end position="29"/>
    </location>
</feature>
<reference evidence="2 3" key="1">
    <citation type="journal article" date="2012" name="Genome Biol.">
        <title>Genome and low-iron response of an oceanic diatom adapted to chronic iron limitation.</title>
        <authorList>
            <person name="Lommer M."/>
            <person name="Specht M."/>
            <person name="Roy A.S."/>
            <person name="Kraemer L."/>
            <person name="Andreson R."/>
            <person name="Gutowska M.A."/>
            <person name="Wolf J."/>
            <person name="Bergner S.V."/>
            <person name="Schilhabel M.B."/>
            <person name="Klostermeier U.C."/>
            <person name="Beiko R.G."/>
            <person name="Rosenstiel P."/>
            <person name="Hippler M."/>
            <person name="Laroche J."/>
        </authorList>
    </citation>
    <scope>NUCLEOTIDE SEQUENCE [LARGE SCALE GENOMIC DNA]</scope>
    <source>
        <strain evidence="2 3">CCMP1005</strain>
    </source>
</reference>
<evidence type="ECO:0000256" key="1">
    <source>
        <dbReference type="SAM" id="MobiDB-lite"/>
    </source>
</evidence>
<feature type="compositionally biased region" description="Polar residues" evidence="1">
    <location>
        <begin position="9"/>
        <end position="28"/>
    </location>
</feature>
<protein>
    <submittedName>
        <fullName evidence="2">Uncharacterized protein</fullName>
    </submittedName>
</protein>
<sequence length="197" mass="21935">MSHRGIQVANYSSSPKPTSTANTSSDLSDYNEDIFSSMKPEELAAIDERVEQQYQRKLTMQAAAVSVKSDGDKPTSASVVVEKPYFFHKLMRFCSKRRNRKVIKTALTIHPPLIDDVVPDLAVDLSSVRDIARRCQQQPYALFCRPVARFESDKWFFLRSATGTPESCRHAALRAAGGVERWKEAAGGAAGTRRPQA</sequence>
<gene>
    <name evidence="2" type="ORF">THAOC_18588</name>
</gene>